<dbReference type="EMBL" id="KQ983072">
    <property type="protein sequence ID" value="KYQ47779.1"/>
    <property type="molecule type" value="Genomic_DNA"/>
</dbReference>
<protein>
    <recommendedName>
        <fullName evidence="3">Reverse transcriptase</fullName>
    </recommendedName>
</protein>
<dbReference type="STRING" id="64791.A0A151WIT6"/>
<evidence type="ECO:0000313" key="2">
    <source>
        <dbReference type="Proteomes" id="UP000075809"/>
    </source>
</evidence>
<keyword evidence="2" id="KW-1185">Reference proteome</keyword>
<organism evidence="1 2">
    <name type="scientific">Mycetomoellerius zeteki</name>
    <dbReference type="NCBI Taxonomy" id="64791"/>
    <lineage>
        <taxon>Eukaryota</taxon>
        <taxon>Metazoa</taxon>
        <taxon>Ecdysozoa</taxon>
        <taxon>Arthropoda</taxon>
        <taxon>Hexapoda</taxon>
        <taxon>Insecta</taxon>
        <taxon>Pterygota</taxon>
        <taxon>Neoptera</taxon>
        <taxon>Endopterygota</taxon>
        <taxon>Hymenoptera</taxon>
        <taxon>Apocrita</taxon>
        <taxon>Aculeata</taxon>
        <taxon>Formicoidea</taxon>
        <taxon>Formicidae</taxon>
        <taxon>Myrmicinae</taxon>
        <taxon>Mycetomoellerius</taxon>
    </lineage>
</organism>
<sequence length="401" mass="44404">MLASVEAEAALVGLRFNPAKCVTLHVGAGNGGRVLIQGETISPLAQGDSYTHLGVPTGFSVDQTPYAAVGDIVSDLRAVDRSLLAPWQKIEGTFILPRLDFLLRGARVFKGPLTAVDLNIRRHVKSWLNLPQRANAEGVYMPAPSCEDIASFLSGSLDGRMRGGGEASLWSSARNAALRQSGRLSLRWRWAEATEEMELECQGPRGAAIKIPPGARGQVVNRLRSAVAEHYSNRLHSKPDQGKVFEVSSRSRVSNHFIRGGSFTRFADWRFIHKARLDVLPLNGARRWGTNDKRCRRCGEALPHVLCHCGIHSAAIQLRHAILHRLWKATRLLGVVRANQRVEGVSGDLAALRPDLVVRHEPSKSVVICDVTVPFENRWISFEMVRERKLEKYSTLAEELQ</sequence>
<name>A0A151WIT6_9HYME</name>
<reference evidence="1 2" key="1">
    <citation type="submission" date="2015-09" db="EMBL/GenBank/DDBJ databases">
        <title>Trachymyrmex zeteki WGS genome.</title>
        <authorList>
            <person name="Nygaard S."/>
            <person name="Hu H."/>
            <person name="Boomsma J."/>
            <person name="Zhang G."/>
        </authorList>
    </citation>
    <scope>NUCLEOTIDE SEQUENCE [LARGE SCALE GENOMIC DNA]</scope>
    <source>
        <strain evidence="1">Tzet28-1</strain>
        <tissue evidence="1">Whole body</tissue>
    </source>
</reference>
<proteinExistence type="predicted"/>
<gene>
    <name evidence="1" type="ORF">ALC60_13188</name>
</gene>
<dbReference type="AlphaFoldDB" id="A0A151WIT6"/>
<accession>A0A151WIT6</accession>
<dbReference type="Proteomes" id="UP000075809">
    <property type="component" value="Unassembled WGS sequence"/>
</dbReference>
<evidence type="ECO:0000313" key="1">
    <source>
        <dbReference type="EMBL" id="KYQ47779.1"/>
    </source>
</evidence>
<evidence type="ECO:0008006" key="3">
    <source>
        <dbReference type="Google" id="ProtNLM"/>
    </source>
</evidence>